<gene>
    <name evidence="2" type="ORF">AFK71_15845</name>
</gene>
<feature type="transmembrane region" description="Helical" evidence="1">
    <location>
        <begin position="12"/>
        <end position="28"/>
    </location>
</feature>
<keyword evidence="1" id="KW-0812">Transmembrane</keyword>
<keyword evidence="3" id="KW-1185">Reference proteome</keyword>
<evidence type="ECO:0000313" key="3">
    <source>
        <dbReference type="Proteomes" id="UP000036780"/>
    </source>
</evidence>
<accession>A0A0L0QNR5</accession>
<evidence type="ECO:0000256" key="1">
    <source>
        <dbReference type="SAM" id="Phobius"/>
    </source>
</evidence>
<dbReference type="AlphaFoldDB" id="A0A0L0QNR5"/>
<reference evidence="3" key="1">
    <citation type="submission" date="2015-07" db="EMBL/GenBank/DDBJ databases">
        <title>Fjat-10053 dsm26.</title>
        <authorList>
            <person name="Liu B."/>
            <person name="Wang J."/>
            <person name="Zhu Y."/>
            <person name="Liu G."/>
            <person name="Chen Q."/>
            <person name="Chen Z."/>
            <person name="Lan J."/>
            <person name="Che J."/>
            <person name="Ge C."/>
            <person name="Shi H."/>
            <person name="Pan Z."/>
            <person name="Liu X."/>
        </authorList>
    </citation>
    <scope>NUCLEOTIDE SEQUENCE [LARGE SCALE GENOMIC DNA]</scope>
    <source>
        <strain evidence="3">DSM 26</strain>
    </source>
</reference>
<comment type="caution">
    <text evidence="2">The sequence shown here is derived from an EMBL/GenBank/DDBJ whole genome shotgun (WGS) entry which is preliminary data.</text>
</comment>
<keyword evidence="1" id="KW-1133">Transmembrane helix</keyword>
<organism evidence="2 3">
    <name type="scientific">Virgibacillus pantothenticus</name>
    <dbReference type="NCBI Taxonomy" id="1473"/>
    <lineage>
        <taxon>Bacteria</taxon>
        <taxon>Bacillati</taxon>
        <taxon>Bacillota</taxon>
        <taxon>Bacilli</taxon>
        <taxon>Bacillales</taxon>
        <taxon>Bacillaceae</taxon>
        <taxon>Virgibacillus</taxon>
    </lineage>
</organism>
<evidence type="ECO:0000313" key="2">
    <source>
        <dbReference type="EMBL" id="KNE19888.1"/>
    </source>
</evidence>
<dbReference type="EMBL" id="LGTO01000007">
    <property type="protein sequence ID" value="KNE19888.1"/>
    <property type="molecule type" value="Genomic_DNA"/>
</dbReference>
<feature type="transmembrane region" description="Helical" evidence="1">
    <location>
        <begin position="40"/>
        <end position="59"/>
    </location>
</feature>
<name>A0A0L0QNR5_VIRPA</name>
<protein>
    <submittedName>
        <fullName evidence="2">Uncharacterized protein</fullName>
    </submittedName>
</protein>
<proteinExistence type="predicted"/>
<keyword evidence="1" id="KW-0472">Membrane</keyword>
<dbReference type="PATRIC" id="fig|1473.5.peg.1849"/>
<sequence>MLSKLTQLGKLHLVFGAVFLSLGSYFLINEIKDWFVFKQSLAVVYLLLGFSFIASLGCLKKEKKMNVEGTKRFCACANF</sequence>
<dbReference type="Proteomes" id="UP000036780">
    <property type="component" value="Unassembled WGS sequence"/>
</dbReference>